<dbReference type="InterPro" id="IPR011055">
    <property type="entry name" value="Dup_hybrid_motif"/>
</dbReference>
<keyword evidence="2" id="KW-0472">Membrane</keyword>
<sequence>MFEEKESFWQKKGFYFSACLLLVGVMAVGAICYRQANRKNTDKMMADIATEEPQETEKAAASEKEAVKAANAQVTPKSTHNNDKKTSQQEKNTAQTKVEKTGNKTKNGQTSQRATAKKSGVKKAKTKETSANITQNKLSFNEESGLLWPVTGKVLLKYSMTNTVFFKTLAQYKCNPGIMIAAKEGTEVKAASDCKVTKISKDDEHGTLITTDIGDNYSVTYGQVDHLKVKKGDVVEEGKIIATVAKPTKYFTKEGANLYMQVTEGKNTVDPLFLLR</sequence>
<organism evidence="4 5">
    <name type="scientific">Jutongia hominis</name>
    <dbReference type="NCBI Taxonomy" id="2763664"/>
    <lineage>
        <taxon>Bacteria</taxon>
        <taxon>Bacillati</taxon>
        <taxon>Bacillota</taxon>
        <taxon>Clostridia</taxon>
        <taxon>Lachnospirales</taxon>
        <taxon>Lachnospiraceae</taxon>
        <taxon>Jutongia</taxon>
    </lineage>
</organism>
<name>A0ABR7MRR2_9FIRM</name>
<keyword evidence="2" id="KW-0812">Transmembrane</keyword>
<reference evidence="4 5" key="1">
    <citation type="submission" date="2020-08" db="EMBL/GenBank/DDBJ databases">
        <title>Genome public.</title>
        <authorList>
            <person name="Liu C."/>
            <person name="Sun Q."/>
        </authorList>
    </citation>
    <scope>NUCLEOTIDE SEQUENCE [LARGE SCALE GENOMIC DNA]</scope>
    <source>
        <strain evidence="4 5">BX3</strain>
    </source>
</reference>
<protein>
    <submittedName>
        <fullName evidence="4">Peptidoglycan DD-metalloendopeptidase family protein</fullName>
    </submittedName>
</protein>
<gene>
    <name evidence="4" type="ORF">H8700_01970</name>
</gene>
<feature type="compositionally biased region" description="Basic and acidic residues" evidence="1">
    <location>
        <begin position="55"/>
        <end position="67"/>
    </location>
</feature>
<dbReference type="CDD" id="cd12797">
    <property type="entry name" value="M23_peptidase"/>
    <property type="match status" value="1"/>
</dbReference>
<dbReference type="PANTHER" id="PTHR21666">
    <property type="entry name" value="PEPTIDASE-RELATED"/>
    <property type="match status" value="1"/>
</dbReference>
<dbReference type="Pfam" id="PF01551">
    <property type="entry name" value="Peptidase_M23"/>
    <property type="match status" value="1"/>
</dbReference>
<dbReference type="RefSeq" id="WP_249302675.1">
    <property type="nucleotide sequence ID" value="NZ_JACRSW010000008.1"/>
</dbReference>
<dbReference type="InterPro" id="IPR050570">
    <property type="entry name" value="Cell_wall_metabolism_enzyme"/>
</dbReference>
<dbReference type="Proteomes" id="UP000637513">
    <property type="component" value="Unassembled WGS sequence"/>
</dbReference>
<evidence type="ECO:0000259" key="3">
    <source>
        <dbReference type="Pfam" id="PF01551"/>
    </source>
</evidence>
<evidence type="ECO:0000313" key="4">
    <source>
        <dbReference type="EMBL" id="MBC8556481.1"/>
    </source>
</evidence>
<accession>A0ABR7MRR2</accession>
<dbReference type="Gene3D" id="2.70.70.10">
    <property type="entry name" value="Glucose Permease (Domain IIA)"/>
    <property type="match status" value="1"/>
</dbReference>
<keyword evidence="5" id="KW-1185">Reference proteome</keyword>
<dbReference type="PANTHER" id="PTHR21666:SF270">
    <property type="entry name" value="MUREIN HYDROLASE ACTIVATOR ENVC"/>
    <property type="match status" value="1"/>
</dbReference>
<evidence type="ECO:0000256" key="2">
    <source>
        <dbReference type="SAM" id="Phobius"/>
    </source>
</evidence>
<dbReference type="EMBL" id="JACRSW010000008">
    <property type="protein sequence ID" value="MBC8556481.1"/>
    <property type="molecule type" value="Genomic_DNA"/>
</dbReference>
<evidence type="ECO:0000256" key="1">
    <source>
        <dbReference type="SAM" id="MobiDB-lite"/>
    </source>
</evidence>
<dbReference type="InterPro" id="IPR016047">
    <property type="entry name" value="M23ase_b-sheet_dom"/>
</dbReference>
<dbReference type="SUPFAM" id="SSF51261">
    <property type="entry name" value="Duplicated hybrid motif"/>
    <property type="match status" value="1"/>
</dbReference>
<comment type="caution">
    <text evidence="4">The sequence shown here is derived from an EMBL/GenBank/DDBJ whole genome shotgun (WGS) entry which is preliminary data.</text>
</comment>
<keyword evidence="2" id="KW-1133">Transmembrane helix</keyword>
<proteinExistence type="predicted"/>
<evidence type="ECO:0000313" key="5">
    <source>
        <dbReference type="Proteomes" id="UP000637513"/>
    </source>
</evidence>
<feature type="compositionally biased region" description="Polar residues" evidence="1">
    <location>
        <begin position="104"/>
        <end position="113"/>
    </location>
</feature>
<feature type="transmembrane region" description="Helical" evidence="2">
    <location>
        <begin position="14"/>
        <end position="33"/>
    </location>
</feature>
<feature type="region of interest" description="Disordered" evidence="1">
    <location>
        <begin position="51"/>
        <end position="130"/>
    </location>
</feature>
<feature type="domain" description="M23ase beta-sheet core" evidence="3">
    <location>
        <begin position="175"/>
        <end position="271"/>
    </location>
</feature>
<feature type="compositionally biased region" description="Basic residues" evidence="1">
    <location>
        <begin position="115"/>
        <end position="125"/>
    </location>
</feature>